<comment type="caution">
    <text evidence="1">The sequence shown here is derived from an EMBL/GenBank/DDBJ whole genome shotgun (WGS) entry which is preliminary data.</text>
</comment>
<accession>A0ABV1FUW5</accession>
<reference evidence="1 2" key="1">
    <citation type="submission" date="2024-04" db="EMBL/GenBank/DDBJ databases">
        <title>Human intestinal bacterial collection.</title>
        <authorList>
            <person name="Pauvert C."/>
            <person name="Hitch T.C.A."/>
            <person name="Clavel T."/>
        </authorList>
    </citation>
    <scope>NUCLEOTIDE SEQUENCE [LARGE SCALE GENOMIC DNA]</scope>
    <source>
        <strain evidence="1 2">CLA-AA-H174</strain>
    </source>
</reference>
<dbReference type="InterPro" id="IPR027417">
    <property type="entry name" value="P-loop_NTPase"/>
</dbReference>
<name>A0ABV1FUW5_9BACT</name>
<dbReference type="EMBL" id="JBBNGE010000002">
    <property type="protein sequence ID" value="MEQ2506889.1"/>
    <property type="molecule type" value="Genomic_DNA"/>
</dbReference>
<dbReference type="RefSeq" id="WP_349225393.1">
    <property type="nucleotide sequence ID" value="NZ_JBBNFG020000006.1"/>
</dbReference>
<gene>
    <name evidence="1" type="ORF">AAAT87_01165</name>
</gene>
<dbReference type="Gene3D" id="3.40.50.300">
    <property type="entry name" value="P-loop containing nucleotide triphosphate hydrolases"/>
    <property type="match status" value="1"/>
</dbReference>
<evidence type="ECO:0000313" key="1">
    <source>
        <dbReference type="EMBL" id="MEQ2506889.1"/>
    </source>
</evidence>
<sequence>MKVFNTTGKCIPSMHYMVDISRQVEAAAKLVRRGNFFCINRGRQYGKTTTLALLKKKLEGEGYAVFSLSFEGLGDSAFKSDETLMFASLLLMNDSVEWDEVQNLSDSSKEVLRLSVSSEDKTMDSLSFNRTVSKISKTDKIVLLLDEVDAAGNHIEFIHFLGLLRNMYLKRDERPTFQSVILAGVYDVKNLKLKLRPEEQHQYNSPWNIAVTFDANMSLPADGIAGMLAEYKADHHISFDEHFVGQMIYDYTSGYPFLVSRICQIMDESGLTWDREGVLAAVNHLLKEHNTLFDDMEKKVSQFPTLAETLKAIIFGGKRVSFNYYDRDLNIAIMFNFVKEYQGATLIYCRIFETWLYNLFISNAKDTSIYQQGEYDKPRFVHDGYLDMRLLLERFCVHFNEIYRPGHDDEFVENNGRQIFLTYLRSVINGIGNYYCEAQTRDLTRTDVIIDYLGQQYVVELKIWRGEAYNERGELQLSEYLDYYHLQTGYMLSFCFNRNKQPGLHEVVIGDKKLYEVVV</sequence>
<dbReference type="Pfam" id="PF14516">
    <property type="entry name" value="AAA_35"/>
    <property type="match status" value="1"/>
</dbReference>
<proteinExistence type="predicted"/>
<keyword evidence="2" id="KW-1185">Reference proteome</keyword>
<organism evidence="1 2">
    <name type="scientific">Segatella sinensis</name>
    <dbReference type="NCBI Taxonomy" id="3085167"/>
    <lineage>
        <taxon>Bacteria</taxon>
        <taxon>Pseudomonadati</taxon>
        <taxon>Bacteroidota</taxon>
        <taxon>Bacteroidia</taxon>
        <taxon>Bacteroidales</taxon>
        <taxon>Prevotellaceae</taxon>
        <taxon>Segatella</taxon>
    </lineage>
</organism>
<evidence type="ECO:0000313" key="2">
    <source>
        <dbReference type="Proteomes" id="UP001465717"/>
    </source>
</evidence>
<dbReference type="SUPFAM" id="SSF52540">
    <property type="entry name" value="P-loop containing nucleoside triphosphate hydrolases"/>
    <property type="match status" value="1"/>
</dbReference>
<dbReference type="Proteomes" id="UP001465717">
    <property type="component" value="Unassembled WGS sequence"/>
</dbReference>
<protein>
    <submittedName>
        <fullName evidence="1">AAA-like domain-containing protein</fullName>
    </submittedName>
</protein>